<reference evidence="2" key="1">
    <citation type="submission" date="2016-11" db="UniProtKB">
        <authorList>
            <consortium name="WormBaseParasite"/>
        </authorList>
    </citation>
    <scope>IDENTIFICATION</scope>
</reference>
<name>A0A1I8BZ94_MELHA</name>
<dbReference type="Proteomes" id="UP000095281">
    <property type="component" value="Unplaced"/>
</dbReference>
<sequence>MIEPIKTNFDQFLSQQLSSDNPELLNSSVLIIAVIGKEVADNTKIDLLNNFLGERAFSEDELNKNNFIEFLNSVDKNEDIQQQMESSSPLIDMHFDKEESIIWIIINGFNDIELQHLLFNNINESFKNKV</sequence>
<protein>
    <submittedName>
        <fullName evidence="2">DUF2267 domain-containing protein</fullName>
    </submittedName>
</protein>
<organism evidence="1 2">
    <name type="scientific">Meloidogyne hapla</name>
    <name type="common">Root-knot nematode worm</name>
    <dbReference type="NCBI Taxonomy" id="6305"/>
    <lineage>
        <taxon>Eukaryota</taxon>
        <taxon>Metazoa</taxon>
        <taxon>Ecdysozoa</taxon>
        <taxon>Nematoda</taxon>
        <taxon>Chromadorea</taxon>
        <taxon>Rhabditida</taxon>
        <taxon>Tylenchina</taxon>
        <taxon>Tylenchomorpha</taxon>
        <taxon>Tylenchoidea</taxon>
        <taxon>Meloidogynidae</taxon>
        <taxon>Meloidogyninae</taxon>
        <taxon>Meloidogyne</taxon>
    </lineage>
</organism>
<evidence type="ECO:0000313" key="1">
    <source>
        <dbReference type="Proteomes" id="UP000095281"/>
    </source>
</evidence>
<evidence type="ECO:0000313" key="2">
    <source>
        <dbReference type="WBParaSite" id="MhA1_Contig788.frz3.gene5"/>
    </source>
</evidence>
<dbReference type="AlphaFoldDB" id="A0A1I8BZ94"/>
<keyword evidence="1" id="KW-1185">Reference proteome</keyword>
<dbReference type="WBParaSite" id="MhA1_Contig788.frz3.gene5">
    <property type="protein sequence ID" value="MhA1_Contig788.frz3.gene5"/>
    <property type="gene ID" value="MhA1_Contig788.frz3.gene5"/>
</dbReference>
<accession>A0A1I8BZ94</accession>
<proteinExistence type="predicted"/>